<dbReference type="eggNOG" id="COG1663">
    <property type="taxonomic scope" value="Bacteria"/>
</dbReference>
<evidence type="ECO:0000256" key="1">
    <source>
        <dbReference type="ARBA" id="ARBA00002274"/>
    </source>
</evidence>
<evidence type="ECO:0000256" key="11">
    <source>
        <dbReference type="ARBA" id="ARBA00023098"/>
    </source>
</evidence>
<keyword evidence="10" id="KW-0067">ATP-binding</keyword>
<dbReference type="PANTHER" id="PTHR42724">
    <property type="entry name" value="TETRAACYLDISACCHARIDE 4'-KINASE"/>
    <property type="match status" value="1"/>
</dbReference>
<dbReference type="AlphaFoldDB" id="G7QAI8"/>
<evidence type="ECO:0000256" key="10">
    <source>
        <dbReference type="ARBA" id="ARBA00022840"/>
    </source>
</evidence>
<evidence type="ECO:0000256" key="7">
    <source>
        <dbReference type="ARBA" id="ARBA00022679"/>
    </source>
</evidence>
<keyword evidence="9" id="KW-0418">Kinase</keyword>
<comment type="pathway">
    <text evidence="2">Glycolipid biosynthesis; lipid IV(A) biosynthesis; lipid IV(A) from (3R)-3-hydroxytetradecanoyl-[acyl-carrier-protein] and UDP-N-acetyl-alpha-D-glucosamine: step 6/6.</text>
</comment>
<gene>
    <name evidence="13" type="ORF">DFW101_2737</name>
</gene>
<dbReference type="GO" id="GO:0009244">
    <property type="term" value="P:lipopolysaccharide core region biosynthetic process"/>
    <property type="evidence" value="ECO:0007669"/>
    <property type="project" value="TreeGrafter"/>
</dbReference>
<reference evidence="14" key="1">
    <citation type="journal article" date="2015" name="Genome Announc.">
        <title>High-Quality Draft Genome Sequence of Desulfovibrio carbinoliphilus FW-101-2B, an Organic Acid-Oxidizing Sulfate-Reducing Bacterium Isolated from Uranium(VI)-Contaminated Groundwater.</title>
        <authorList>
            <person name="Ramsay B.D."/>
            <person name="Hwang C."/>
            <person name="Woo H.L."/>
            <person name="Carroll S.L."/>
            <person name="Lucas S."/>
            <person name="Han J."/>
            <person name="Lapidus A.L."/>
            <person name="Cheng J.F."/>
            <person name="Goodwin L.A."/>
            <person name="Pitluck S."/>
            <person name="Peters L."/>
            <person name="Chertkov O."/>
            <person name="Held B."/>
            <person name="Detter J.C."/>
            <person name="Han C.S."/>
            <person name="Tapia R."/>
            <person name="Land M.L."/>
            <person name="Hauser L.J."/>
            <person name="Kyrpides N.C."/>
            <person name="Ivanova N.N."/>
            <person name="Mikhailova N."/>
            <person name="Pagani I."/>
            <person name="Woyke T."/>
            <person name="Arkin A.P."/>
            <person name="Dehal P."/>
            <person name="Chivian D."/>
            <person name="Criddle C.S."/>
            <person name="Wu W."/>
            <person name="Chakraborty R."/>
            <person name="Hazen T.C."/>
            <person name="Fields M.W."/>
        </authorList>
    </citation>
    <scope>NUCLEOTIDE SEQUENCE [LARGE SCALE GENOMIC DNA]</scope>
    <source>
        <strain evidence="14">FW-101-2B</strain>
    </source>
</reference>
<keyword evidence="14" id="KW-1185">Reference proteome</keyword>
<dbReference type="GO" id="GO:0005524">
    <property type="term" value="F:ATP binding"/>
    <property type="evidence" value="ECO:0007669"/>
    <property type="project" value="UniProtKB-KW"/>
</dbReference>
<evidence type="ECO:0000256" key="6">
    <source>
        <dbReference type="ARBA" id="ARBA00022556"/>
    </source>
</evidence>
<keyword evidence="8" id="KW-0547">Nucleotide-binding</keyword>
<organism evidence="13 14">
    <name type="scientific">Solidesulfovibrio carbinoliphilus subsp. oakridgensis</name>
    <dbReference type="NCBI Taxonomy" id="694327"/>
    <lineage>
        <taxon>Bacteria</taxon>
        <taxon>Pseudomonadati</taxon>
        <taxon>Thermodesulfobacteriota</taxon>
        <taxon>Desulfovibrionia</taxon>
        <taxon>Desulfovibrionales</taxon>
        <taxon>Desulfovibrionaceae</taxon>
        <taxon>Solidesulfovibrio</taxon>
    </lineage>
</organism>
<dbReference type="GO" id="GO:0009029">
    <property type="term" value="F:lipid-A 4'-kinase activity"/>
    <property type="evidence" value="ECO:0007669"/>
    <property type="project" value="UniProtKB-EC"/>
</dbReference>
<dbReference type="GO" id="GO:0005886">
    <property type="term" value="C:plasma membrane"/>
    <property type="evidence" value="ECO:0007669"/>
    <property type="project" value="TreeGrafter"/>
</dbReference>
<accession>G7QAI8</accession>
<dbReference type="UniPathway" id="UPA00359">
    <property type="reaction ID" value="UER00482"/>
</dbReference>
<sequence>MRNTRRKKTEGRPRPSVSLATRQPIAEHVKRALRALLVPPSRLFALYQRLRRKAHALGLLRTCRPQAATAGVGGLSADCRGRVLLTSWLLGWARARGVGAAVAGPLGDGHPPAVPFQVTPGGDPDESGIEAALLASYDPAGRFIIDSDPARAATAAVRSFAPDLLLLEDAFADARLKKDIELALLTPDDLGPGWNKVFPAGAWRLDATALARASAFCVFAGPLSLDAAMEAAKARLAPYGKPVFGLTFSIWRWRGPDGPATAEALAEEPYIAVLGESDRDILPELLRRNLGASPRLAFFIHDRHRFTRQDFENLRADAERLRVKTILTSPRLALKLRQGGRALDGYAVWTYDPEVVFGPTLFTDVPFLSWWEAAYRAVSRERHTS</sequence>
<dbReference type="EMBL" id="CM001368">
    <property type="protein sequence ID" value="EHJ48741.1"/>
    <property type="molecule type" value="Genomic_DNA"/>
</dbReference>
<dbReference type="STRING" id="694327.DFW101_2737"/>
<evidence type="ECO:0000256" key="2">
    <source>
        <dbReference type="ARBA" id="ARBA00004870"/>
    </source>
</evidence>
<evidence type="ECO:0000256" key="5">
    <source>
        <dbReference type="ARBA" id="ARBA00022516"/>
    </source>
</evidence>
<keyword evidence="6" id="KW-0441">Lipid A biosynthesis</keyword>
<dbReference type="EC" id="2.7.1.130" evidence="3"/>
<comment type="function">
    <text evidence="1">Transfers the gamma-phosphate of ATP to the 4'-position of a tetraacyldisaccharide 1-phosphate intermediate (termed DS-1-P) to form tetraacyldisaccharide 1,4'-bis-phosphate (lipid IVA).</text>
</comment>
<dbReference type="Pfam" id="PF02606">
    <property type="entry name" value="LpxK"/>
    <property type="match status" value="1"/>
</dbReference>
<dbReference type="HOGENOM" id="CLU_038816_6_1_7"/>
<evidence type="ECO:0000313" key="14">
    <source>
        <dbReference type="Proteomes" id="UP000004662"/>
    </source>
</evidence>
<evidence type="ECO:0000256" key="4">
    <source>
        <dbReference type="ARBA" id="ARBA00016436"/>
    </source>
</evidence>
<dbReference type="InterPro" id="IPR003758">
    <property type="entry name" value="LpxK"/>
</dbReference>
<proteinExistence type="predicted"/>
<name>G7QAI8_9BACT</name>
<evidence type="ECO:0000256" key="3">
    <source>
        <dbReference type="ARBA" id="ARBA00012071"/>
    </source>
</evidence>
<evidence type="ECO:0000256" key="9">
    <source>
        <dbReference type="ARBA" id="ARBA00022777"/>
    </source>
</evidence>
<keyword evidence="7" id="KW-0808">Transferase</keyword>
<protein>
    <recommendedName>
        <fullName evidence="4">Tetraacyldisaccharide 4'-kinase</fullName>
        <ecNumber evidence="3">2.7.1.130</ecNumber>
    </recommendedName>
    <alternativeName>
        <fullName evidence="12">Lipid A 4'-kinase</fullName>
    </alternativeName>
</protein>
<dbReference type="Proteomes" id="UP000004662">
    <property type="component" value="Chromosome"/>
</dbReference>
<dbReference type="GO" id="GO:0009245">
    <property type="term" value="P:lipid A biosynthetic process"/>
    <property type="evidence" value="ECO:0007669"/>
    <property type="project" value="UniProtKB-KW"/>
</dbReference>
<dbReference type="OrthoDB" id="9766423at2"/>
<evidence type="ECO:0000256" key="12">
    <source>
        <dbReference type="ARBA" id="ARBA00029757"/>
    </source>
</evidence>
<dbReference type="PANTHER" id="PTHR42724:SF1">
    <property type="entry name" value="TETRAACYLDISACCHARIDE 4'-KINASE, MITOCHONDRIAL-RELATED"/>
    <property type="match status" value="1"/>
</dbReference>
<evidence type="ECO:0000313" key="13">
    <source>
        <dbReference type="EMBL" id="EHJ48741.1"/>
    </source>
</evidence>
<keyword evidence="11" id="KW-0443">Lipid metabolism</keyword>
<evidence type="ECO:0000256" key="8">
    <source>
        <dbReference type="ARBA" id="ARBA00022741"/>
    </source>
</evidence>
<keyword evidence="5" id="KW-0444">Lipid biosynthesis</keyword>